<comment type="subcellular location">
    <subcellularLocation>
        <location evidence="1">Mitochondrion</location>
    </subcellularLocation>
</comment>
<dbReference type="EMBL" id="JARPMG010000007">
    <property type="protein sequence ID" value="KAJ8099343.1"/>
    <property type="molecule type" value="Genomic_DNA"/>
</dbReference>
<dbReference type="PANTHER" id="PTHR13362">
    <property type="entry name" value="MITOCHONDRIAL RIBOSOMAL PROTEIN S33"/>
    <property type="match status" value="1"/>
</dbReference>
<dbReference type="GO" id="GO:1990904">
    <property type="term" value="C:ribonucleoprotein complex"/>
    <property type="evidence" value="ECO:0007669"/>
    <property type="project" value="UniProtKB-KW"/>
</dbReference>
<evidence type="ECO:0000256" key="6">
    <source>
        <dbReference type="ARBA" id="ARBA00035132"/>
    </source>
</evidence>
<name>A0AAD7QPZ0_9ASCO</name>
<reference evidence="7" key="1">
    <citation type="submission" date="2023-03" db="EMBL/GenBank/DDBJ databases">
        <title>Near-Complete genome sequence of Lipomyces tetrasporous NRRL Y-64009, an oleaginous yeast capable of growing on lignocellulosic hydrolysates.</title>
        <authorList>
            <consortium name="Lawrence Berkeley National Laboratory"/>
            <person name="Jagtap S.S."/>
            <person name="Liu J.-J."/>
            <person name="Walukiewicz H.E."/>
            <person name="Pangilinan J."/>
            <person name="Lipzen A."/>
            <person name="Ahrendt S."/>
            <person name="Koriabine M."/>
            <person name="Cobaugh K."/>
            <person name="Salamov A."/>
            <person name="Yoshinaga Y."/>
            <person name="Ng V."/>
            <person name="Daum C."/>
            <person name="Grigoriev I.V."/>
            <person name="Slininger P.J."/>
            <person name="Dien B.S."/>
            <person name="Jin Y.-S."/>
            <person name="Rao C.V."/>
        </authorList>
    </citation>
    <scope>NUCLEOTIDE SEQUENCE</scope>
    <source>
        <strain evidence="7">NRRL Y-64009</strain>
    </source>
</reference>
<keyword evidence="5" id="KW-0687">Ribonucleoprotein</keyword>
<dbReference type="InterPro" id="IPR013219">
    <property type="entry name" value="Ribosomal_mS33"/>
</dbReference>
<sequence>MLVPRPSTQRMRQLLKTSCEVFQTVFNPDSIRTGNKILRKKMKGPAVISYYPIESPVKFRHIRAAYPMFEFPNTADEHRVAMNELYVVMSC</sequence>
<dbReference type="PANTHER" id="PTHR13362:SF2">
    <property type="entry name" value="SMALL RIBOSOMAL SUBUNIT PROTEIN MS33"/>
    <property type="match status" value="1"/>
</dbReference>
<keyword evidence="3" id="KW-0689">Ribosomal protein</keyword>
<accession>A0AAD7QPZ0</accession>
<evidence type="ECO:0000256" key="3">
    <source>
        <dbReference type="ARBA" id="ARBA00022980"/>
    </source>
</evidence>
<protein>
    <recommendedName>
        <fullName evidence="6">Small ribosomal subunit protein mS33</fullName>
    </recommendedName>
</protein>
<comment type="caution">
    <text evidence="7">The sequence shown here is derived from an EMBL/GenBank/DDBJ whole genome shotgun (WGS) entry which is preliminary data.</text>
</comment>
<keyword evidence="8" id="KW-1185">Reference proteome</keyword>
<comment type="similarity">
    <text evidence="2">Belongs to the mitochondrion-specific ribosomal protein mS33 family.</text>
</comment>
<dbReference type="GO" id="GO:0005840">
    <property type="term" value="C:ribosome"/>
    <property type="evidence" value="ECO:0007669"/>
    <property type="project" value="UniProtKB-KW"/>
</dbReference>
<dbReference type="AlphaFoldDB" id="A0AAD7QPZ0"/>
<evidence type="ECO:0000313" key="7">
    <source>
        <dbReference type="EMBL" id="KAJ8099343.1"/>
    </source>
</evidence>
<keyword evidence="4" id="KW-0496">Mitochondrion</keyword>
<evidence type="ECO:0000256" key="1">
    <source>
        <dbReference type="ARBA" id="ARBA00004173"/>
    </source>
</evidence>
<dbReference type="GO" id="GO:0005739">
    <property type="term" value="C:mitochondrion"/>
    <property type="evidence" value="ECO:0007669"/>
    <property type="project" value="UniProtKB-SubCell"/>
</dbReference>
<dbReference type="RefSeq" id="XP_056042793.1">
    <property type="nucleotide sequence ID" value="XM_056185115.1"/>
</dbReference>
<gene>
    <name evidence="7" type="ORF">POJ06DRAFT_198551</name>
</gene>
<evidence type="ECO:0000256" key="5">
    <source>
        <dbReference type="ARBA" id="ARBA00023274"/>
    </source>
</evidence>
<organism evidence="7 8">
    <name type="scientific">Lipomyces tetrasporus</name>
    <dbReference type="NCBI Taxonomy" id="54092"/>
    <lineage>
        <taxon>Eukaryota</taxon>
        <taxon>Fungi</taxon>
        <taxon>Dikarya</taxon>
        <taxon>Ascomycota</taxon>
        <taxon>Saccharomycotina</taxon>
        <taxon>Lipomycetes</taxon>
        <taxon>Lipomycetales</taxon>
        <taxon>Lipomycetaceae</taxon>
        <taxon>Lipomyces</taxon>
    </lineage>
</organism>
<proteinExistence type="inferred from homology"/>
<evidence type="ECO:0000313" key="8">
    <source>
        <dbReference type="Proteomes" id="UP001217417"/>
    </source>
</evidence>
<dbReference type="GeneID" id="80880281"/>
<dbReference type="Proteomes" id="UP001217417">
    <property type="component" value="Unassembled WGS sequence"/>
</dbReference>
<dbReference type="Pfam" id="PF08293">
    <property type="entry name" value="MRP-S33"/>
    <property type="match status" value="1"/>
</dbReference>
<evidence type="ECO:0000256" key="2">
    <source>
        <dbReference type="ARBA" id="ARBA00008970"/>
    </source>
</evidence>
<evidence type="ECO:0000256" key="4">
    <source>
        <dbReference type="ARBA" id="ARBA00023128"/>
    </source>
</evidence>